<comment type="subcellular location">
    <subcellularLocation>
        <location evidence="1">Membrane</location>
        <topology evidence="1">Single-pass type II membrane protein</topology>
    </subcellularLocation>
</comment>
<dbReference type="SUPFAM" id="SSF51735">
    <property type="entry name" value="NAD(P)-binding Rossmann-fold domains"/>
    <property type="match status" value="1"/>
</dbReference>
<evidence type="ECO:0000256" key="5">
    <source>
        <dbReference type="SAM" id="Phobius"/>
    </source>
</evidence>
<keyword evidence="5" id="KW-0472">Membrane</keyword>
<keyword evidence="7" id="KW-1185">Reference proteome</keyword>
<dbReference type="GO" id="GO:0016491">
    <property type="term" value="F:oxidoreductase activity"/>
    <property type="evidence" value="ECO:0007669"/>
    <property type="project" value="UniProtKB-KW"/>
</dbReference>
<reference evidence="6" key="1">
    <citation type="submission" date="2020-01" db="EMBL/GenBank/DDBJ databases">
        <title>Genome sequence of Kobresia littledalei, the first chromosome-level genome in the family Cyperaceae.</title>
        <authorList>
            <person name="Qu G."/>
        </authorList>
    </citation>
    <scope>NUCLEOTIDE SEQUENCE</scope>
    <source>
        <strain evidence="6">C.B.Clarke</strain>
        <tissue evidence="6">Leaf</tissue>
    </source>
</reference>
<dbReference type="GO" id="GO:0005829">
    <property type="term" value="C:cytosol"/>
    <property type="evidence" value="ECO:0007669"/>
    <property type="project" value="TreeGrafter"/>
</dbReference>
<dbReference type="Pfam" id="PF00106">
    <property type="entry name" value="adh_short"/>
    <property type="match status" value="1"/>
</dbReference>
<dbReference type="EMBL" id="SWLB01000023">
    <property type="protein sequence ID" value="KAF3323623.1"/>
    <property type="molecule type" value="Genomic_DNA"/>
</dbReference>
<dbReference type="InterPro" id="IPR020904">
    <property type="entry name" value="Sc_DH/Rdtase_CS"/>
</dbReference>
<organism evidence="6 7">
    <name type="scientific">Carex littledalei</name>
    <dbReference type="NCBI Taxonomy" id="544730"/>
    <lineage>
        <taxon>Eukaryota</taxon>
        <taxon>Viridiplantae</taxon>
        <taxon>Streptophyta</taxon>
        <taxon>Embryophyta</taxon>
        <taxon>Tracheophyta</taxon>
        <taxon>Spermatophyta</taxon>
        <taxon>Magnoliopsida</taxon>
        <taxon>Liliopsida</taxon>
        <taxon>Poales</taxon>
        <taxon>Cyperaceae</taxon>
        <taxon>Cyperoideae</taxon>
        <taxon>Cariceae</taxon>
        <taxon>Carex</taxon>
        <taxon>Carex subgen. Euthyceras</taxon>
    </lineage>
</organism>
<evidence type="ECO:0000256" key="1">
    <source>
        <dbReference type="ARBA" id="ARBA00004606"/>
    </source>
</evidence>
<evidence type="ECO:0000313" key="6">
    <source>
        <dbReference type="EMBL" id="KAF3323623.1"/>
    </source>
</evidence>
<gene>
    <name evidence="6" type="ORF">FCM35_KLT12354</name>
</gene>
<dbReference type="Proteomes" id="UP000623129">
    <property type="component" value="Unassembled WGS sequence"/>
</dbReference>
<dbReference type="InterPro" id="IPR002347">
    <property type="entry name" value="SDR_fam"/>
</dbReference>
<evidence type="ECO:0000313" key="7">
    <source>
        <dbReference type="Proteomes" id="UP000623129"/>
    </source>
</evidence>
<dbReference type="InterPro" id="IPR036291">
    <property type="entry name" value="NAD(P)-bd_dom_sf"/>
</dbReference>
<evidence type="ECO:0000256" key="3">
    <source>
        <dbReference type="ARBA" id="ARBA00023002"/>
    </source>
</evidence>
<name>A0A833VI58_9POAL</name>
<feature type="transmembrane region" description="Helical" evidence="5">
    <location>
        <begin position="7"/>
        <end position="27"/>
    </location>
</feature>
<keyword evidence="3" id="KW-0560">Oxidoreductase</keyword>
<keyword evidence="5" id="KW-1133">Transmembrane helix</keyword>
<protein>
    <submittedName>
        <fullName evidence="6">11-beta-hydroxysteroid dehydrogenase 1B-like isoform X3</fullName>
    </submittedName>
</protein>
<dbReference type="OrthoDB" id="47007at2759"/>
<keyword evidence="5" id="KW-0812">Transmembrane</keyword>
<dbReference type="GO" id="GO:0016020">
    <property type="term" value="C:membrane"/>
    <property type="evidence" value="ECO:0007669"/>
    <property type="project" value="UniProtKB-SubCell"/>
</dbReference>
<evidence type="ECO:0000256" key="4">
    <source>
        <dbReference type="RuleBase" id="RU000363"/>
    </source>
</evidence>
<comment type="caution">
    <text evidence="6">The sequence shown here is derived from an EMBL/GenBank/DDBJ whole genome shotgun (WGS) entry which is preliminary data.</text>
</comment>
<dbReference type="AlphaFoldDB" id="A0A833VI58"/>
<sequence length="378" mass="42807">MAVINKIMDIVAPPIALISLFFFLPPFCLYKFTQYILSSLFPENMTNKVVLITGASSGLGEVSLSPLDTHTHTHKQMFRILIANEMFYIQHLAYEYAKREAILVLVARRIKSLNEVAMRCREIGSPSVLVVPADVSKPDDCKRFIDATIGNFGRLDHLVNNAGIESICLVEEITNMTNLKALMDVNFWGSVYPTYYAIPHLKESRGRIVVMSSMAGYTFVPRMAFYSASKGALISFYDTLRMEFGSEIAITIIAPGVIESEMAKGKVFTPQGKMEVDQELRDAMLGLVPVQPVKDFAKIVVNRVCAGARYIIEPKWWYGVYFHRVFLPEIVDYWQRKLYSLSPQAPATISLTKKMLEYLPVKSLLYTHSMQSPEIKRE</sequence>
<dbReference type="PANTHER" id="PTHR43391:SF73">
    <property type="entry name" value="OS04G0390800 PROTEIN"/>
    <property type="match status" value="1"/>
</dbReference>
<dbReference type="PRINTS" id="PR00080">
    <property type="entry name" value="SDRFAMILY"/>
</dbReference>
<comment type="similarity">
    <text evidence="2 4">Belongs to the short-chain dehydrogenases/reductases (SDR) family.</text>
</comment>
<evidence type="ECO:0000256" key="2">
    <source>
        <dbReference type="ARBA" id="ARBA00006484"/>
    </source>
</evidence>
<accession>A0A833VI58</accession>
<proteinExistence type="inferred from homology"/>
<dbReference type="PANTHER" id="PTHR43391">
    <property type="entry name" value="RETINOL DEHYDROGENASE-RELATED"/>
    <property type="match status" value="1"/>
</dbReference>
<dbReference type="PROSITE" id="PS00061">
    <property type="entry name" value="ADH_SHORT"/>
    <property type="match status" value="1"/>
</dbReference>
<dbReference type="PRINTS" id="PR00081">
    <property type="entry name" value="GDHRDH"/>
</dbReference>
<dbReference type="Gene3D" id="3.40.50.720">
    <property type="entry name" value="NAD(P)-binding Rossmann-like Domain"/>
    <property type="match status" value="1"/>
</dbReference>